<keyword evidence="1" id="KW-1133">Transmembrane helix</keyword>
<protein>
    <submittedName>
        <fullName evidence="2">Uncharacterized protein</fullName>
    </submittedName>
</protein>
<keyword evidence="1" id="KW-0812">Transmembrane</keyword>
<evidence type="ECO:0000313" key="3">
    <source>
        <dbReference type="Proteomes" id="UP001168821"/>
    </source>
</evidence>
<organism evidence="2 3">
    <name type="scientific">Zophobas morio</name>
    <dbReference type="NCBI Taxonomy" id="2755281"/>
    <lineage>
        <taxon>Eukaryota</taxon>
        <taxon>Metazoa</taxon>
        <taxon>Ecdysozoa</taxon>
        <taxon>Arthropoda</taxon>
        <taxon>Hexapoda</taxon>
        <taxon>Insecta</taxon>
        <taxon>Pterygota</taxon>
        <taxon>Neoptera</taxon>
        <taxon>Endopterygota</taxon>
        <taxon>Coleoptera</taxon>
        <taxon>Polyphaga</taxon>
        <taxon>Cucujiformia</taxon>
        <taxon>Tenebrionidae</taxon>
        <taxon>Zophobas</taxon>
    </lineage>
</organism>
<evidence type="ECO:0000313" key="2">
    <source>
        <dbReference type="EMBL" id="KAJ3666626.1"/>
    </source>
</evidence>
<dbReference type="EMBL" id="JALNTZ010000001">
    <property type="protein sequence ID" value="KAJ3666626.1"/>
    <property type="molecule type" value="Genomic_DNA"/>
</dbReference>
<evidence type="ECO:0000256" key="1">
    <source>
        <dbReference type="SAM" id="Phobius"/>
    </source>
</evidence>
<dbReference type="AlphaFoldDB" id="A0AA38J6S4"/>
<dbReference type="Proteomes" id="UP001168821">
    <property type="component" value="Unassembled WGS sequence"/>
</dbReference>
<keyword evidence="1" id="KW-0472">Membrane</keyword>
<feature type="transmembrane region" description="Helical" evidence="1">
    <location>
        <begin position="54"/>
        <end position="77"/>
    </location>
</feature>
<keyword evidence="3" id="KW-1185">Reference proteome</keyword>
<gene>
    <name evidence="2" type="ORF">Zmor_002061</name>
</gene>
<accession>A0AA38J6S4</accession>
<sequence length="134" mass="15436">MHLLSVCPAKAYIHRHNAALQVLYYHFRHSYEIDQAETNIIVKDKQKRTKYQDLLFELFTMYPGYDVVLVVPIIGVLEGIRAMLLLGRMQQAVILSFFAELAATYRPVGRSNCRQNLPFYCTGAVAVRGHSEFR</sequence>
<name>A0AA38J6S4_9CUCU</name>
<proteinExistence type="predicted"/>
<comment type="caution">
    <text evidence="2">The sequence shown here is derived from an EMBL/GenBank/DDBJ whole genome shotgun (WGS) entry which is preliminary data.</text>
</comment>
<reference evidence="2" key="1">
    <citation type="journal article" date="2023" name="G3 (Bethesda)">
        <title>Whole genome assemblies of Zophobas morio and Tenebrio molitor.</title>
        <authorList>
            <person name="Kaur S."/>
            <person name="Stinson S.A."/>
            <person name="diCenzo G.C."/>
        </authorList>
    </citation>
    <scope>NUCLEOTIDE SEQUENCE</scope>
    <source>
        <strain evidence="2">QUZm001</strain>
    </source>
</reference>